<dbReference type="PANTHER" id="PTHR37308:SF1">
    <property type="entry name" value="POLYPRENYL-PHOSPHATE TRANSPORTER"/>
    <property type="match status" value="1"/>
</dbReference>
<dbReference type="RefSeq" id="WP_322132814.1">
    <property type="nucleotide sequence ID" value="NZ_CP085036.1"/>
</dbReference>
<accession>A0ABT6KKE4</accession>
<evidence type="ECO:0000256" key="1">
    <source>
        <dbReference type="SAM" id="Phobius"/>
    </source>
</evidence>
<keyword evidence="1" id="KW-1133">Transmembrane helix</keyword>
<keyword evidence="3" id="KW-1185">Reference proteome</keyword>
<sequence>MEVIPGVSGGTIALILGVYDTLIDGAGHLARGVVRLISDGLRGRGTSRAVEHFRSVRWVVVIPIGVGMLAAVVIGARFVAPLVEEHPVETKALFAGLIAASLIVPIRMVGGRWRVHEVAVVLAAAALTFFLTGLPPAGDANPPLWVVAIAAAFAVCALVLPGVSGSYLLLTVGMYAPTLAAVNDRNLAYVAVFALGAIVGLGLFVSGLQWLLSRHRRITLIVVTGLMLGSLRSMWPWQSEENALLPAGPEALTAVTLFAVGVLAVLVLLIVEAILVRRHVLSEDTVSDPTPHPVDPER</sequence>
<feature type="transmembrane region" description="Helical" evidence="1">
    <location>
        <begin position="92"/>
        <end position="110"/>
    </location>
</feature>
<keyword evidence="1" id="KW-0812">Transmembrane</keyword>
<name>A0ABT6KKE4_9MICO</name>
<reference evidence="2 3" key="1">
    <citation type="submission" date="2023-04" db="EMBL/GenBank/DDBJ databases">
        <title>Genome Encyclopedia of Bacteria and Archaea VI: Functional Genomics of Type Strains.</title>
        <authorList>
            <person name="Whitman W."/>
        </authorList>
    </citation>
    <scope>NUCLEOTIDE SEQUENCE [LARGE SCALE GENOMIC DNA]</scope>
    <source>
        <strain evidence="2 3">SG_E_30_P1</strain>
    </source>
</reference>
<dbReference type="InterPro" id="IPR007163">
    <property type="entry name" value="VCA0040-like"/>
</dbReference>
<feature type="transmembrane region" description="Helical" evidence="1">
    <location>
        <begin position="58"/>
        <end position="80"/>
    </location>
</feature>
<feature type="transmembrane region" description="Helical" evidence="1">
    <location>
        <begin position="117"/>
        <end position="137"/>
    </location>
</feature>
<feature type="transmembrane region" description="Helical" evidence="1">
    <location>
        <begin position="255"/>
        <end position="276"/>
    </location>
</feature>
<feature type="transmembrane region" description="Helical" evidence="1">
    <location>
        <begin position="143"/>
        <end position="160"/>
    </location>
</feature>
<feature type="transmembrane region" description="Helical" evidence="1">
    <location>
        <begin position="189"/>
        <end position="211"/>
    </location>
</feature>
<protein>
    <submittedName>
        <fullName evidence="2">Membrane protein</fullName>
    </submittedName>
</protein>
<evidence type="ECO:0000313" key="3">
    <source>
        <dbReference type="Proteomes" id="UP001160142"/>
    </source>
</evidence>
<proteinExistence type="predicted"/>
<dbReference type="Pfam" id="PF04018">
    <property type="entry name" value="VCA0040-like"/>
    <property type="match status" value="1"/>
</dbReference>
<keyword evidence="1" id="KW-0472">Membrane</keyword>
<dbReference type="EMBL" id="JARXVQ010000001">
    <property type="protein sequence ID" value="MDH6180463.1"/>
    <property type="molecule type" value="Genomic_DNA"/>
</dbReference>
<organism evidence="2 3">
    <name type="scientific">Antiquaquibacter oligotrophicus</name>
    <dbReference type="NCBI Taxonomy" id="2880260"/>
    <lineage>
        <taxon>Bacteria</taxon>
        <taxon>Bacillati</taxon>
        <taxon>Actinomycetota</taxon>
        <taxon>Actinomycetes</taxon>
        <taxon>Micrococcales</taxon>
        <taxon>Microbacteriaceae</taxon>
        <taxon>Antiquaquibacter</taxon>
    </lineage>
</organism>
<dbReference type="PANTHER" id="PTHR37308">
    <property type="entry name" value="INTEGRAL MEMBRANE PROTEIN"/>
    <property type="match status" value="1"/>
</dbReference>
<evidence type="ECO:0000313" key="2">
    <source>
        <dbReference type="EMBL" id="MDH6180463.1"/>
    </source>
</evidence>
<comment type="caution">
    <text evidence="2">The sequence shown here is derived from an EMBL/GenBank/DDBJ whole genome shotgun (WGS) entry which is preliminary data.</text>
</comment>
<gene>
    <name evidence="2" type="ORF">M2152_000645</name>
</gene>
<dbReference type="Proteomes" id="UP001160142">
    <property type="component" value="Unassembled WGS sequence"/>
</dbReference>